<name>A0AC61NJ79_9BACT</name>
<protein>
    <submittedName>
        <fullName evidence="1">Permease</fullName>
    </submittedName>
</protein>
<evidence type="ECO:0000313" key="1">
    <source>
        <dbReference type="EMBL" id="QZE15776.1"/>
    </source>
</evidence>
<organism evidence="1 2">
    <name type="scientific">Halosquirtibacter laminarini</name>
    <dbReference type="NCBI Taxonomy" id="3374600"/>
    <lineage>
        <taxon>Bacteria</taxon>
        <taxon>Pseudomonadati</taxon>
        <taxon>Bacteroidota</taxon>
        <taxon>Bacteroidia</taxon>
        <taxon>Marinilabiliales</taxon>
        <taxon>Prolixibacteraceae</taxon>
        <taxon>Halosquirtibacter</taxon>
    </lineage>
</organism>
<keyword evidence="2" id="KW-1185">Reference proteome</keyword>
<proteinExistence type="predicted"/>
<sequence>MLENLIHHIQYLLFQIMGIENTPFFINLSKTLGNFIFITLELFILFIGITAIIEYIMIHVNQKKLQKLFKGKGIVGNLAGATFGAITPFCACSTIPMTVGFLNAQLPFGSIMSFLISSPLLNPIIIAMLAATVGVQNAAIYFVLAFGLSVIFGYLLEKFGFTKEVKAVKVTGGKDTIINGIDVRKELPITSKIRISLKTGWDSLKPILTYLFIGVAIGSMIYGYLPEGDTIAKIAGSDNWFAVPIASIIGIPLYIRAETAIPIAMSLISKGVGMGTAIALIIGGAGMAIPEMTMLAKIFKRRLLITFIGVIFLVAVISGYVFNIII</sequence>
<evidence type="ECO:0000313" key="2">
    <source>
        <dbReference type="Proteomes" id="UP000826212"/>
    </source>
</evidence>
<dbReference type="Proteomes" id="UP000826212">
    <property type="component" value="Chromosome"/>
</dbReference>
<gene>
    <name evidence="1" type="ORF">K4L44_08060</name>
</gene>
<reference evidence="1" key="1">
    <citation type="submission" date="2021-08" db="EMBL/GenBank/DDBJ databases">
        <title>Novel anaerobic bacterium isolated from sea squirt in East Sea, Republic of Korea.</title>
        <authorList>
            <person name="Nguyen T.H."/>
            <person name="Li Z."/>
            <person name="Lee Y.-J."/>
            <person name="Ko J."/>
            <person name="Kim S.-G."/>
        </authorList>
    </citation>
    <scope>NUCLEOTIDE SEQUENCE</scope>
    <source>
        <strain evidence="1">KCTC 25031</strain>
    </source>
</reference>
<dbReference type="EMBL" id="CP081303">
    <property type="protein sequence ID" value="QZE15776.1"/>
    <property type="molecule type" value="Genomic_DNA"/>
</dbReference>
<accession>A0AC61NJ79</accession>